<organism evidence="4 5">
    <name type="scientific">Leyella stercorea DSM 18206</name>
    <dbReference type="NCBI Taxonomy" id="1002367"/>
    <lineage>
        <taxon>Bacteria</taxon>
        <taxon>Pseudomonadati</taxon>
        <taxon>Bacteroidota</taxon>
        <taxon>Bacteroidia</taxon>
        <taxon>Bacteroidales</taxon>
        <taxon>Prevotellaceae</taxon>
        <taxon>Leyella</taxon>
    </lineage>
</organism>
<name>G6AUB2_9BACT</name>
<comment type="caution">
    <text evidence="4">The sequence shown here is derived from an EMBL/GenBank/DDBJ whole genome shotgun (WGS) entry which is preliminary data.</text>
</comment>
<evidence type="ECO:0000313" key="5">
    <source>
        <dbReference type="Proteomes" id="UP000004407"/>
    </source>
</evidence>
<dbReference type="eggNOG" id="COG4733">
    <property type="taxonomic scope" value="Bacteria"/>
</dbReference>
<dbReference type="NCBIfam" id="NF041518">
    <property type="entry name" value="choice_anch_Q"/>
    <property type="match status" value="1"/>
</dbReference>
<gene>
    <name evidence="4" type="ORF">HMPREF0673_00196</name>
</gene>
<dbReference type="InterPro" id="IPR011050">
    <property type="entry name" value="Pectin_lyase_fold/virulence"/>
</dbReference>
<dbReference type="PATRIC" id="fig|1002367.3.peg.155"/>
<accession>G6AUB2</accession>
<dbReference type="SUPFAM" id="SSF51126">
    <property type="entry name" value="Pectin lyase-like"/>
    <property type="match status" value="1"/>
</dbReference>
<dbReference type="InterPro" id="IPR012334">
    <property type="entry name" value="Pectin_lyas_fold"/>
</dbReference>
<dbReference type="Proteomes" id="UP000004407">
    <property type="component" value="Unassembled WGS sequence"/>
</dbReference>
<evidence type="ECO:0000256" key="1">
    <source>
        <dbReference type="SAM" id="MobiDB-lite"/>
    </source>
</evidence>
<evidence type="ECO:0000259" key="3">
    <source>
        <dbReference type="Pfam" id="PF13229"/>
    </source>
</evidence>
<dbReference type="Pfam" id="PF13229">
    <property type="entry name" value="Beta_helix"/>
    <property type="match status" value="1"/>
</dbReference>
<dbReference type="HOGENOM" id="CLU_040643_0_0_10"/>
<dbReference type="InterPro" id="IPR039448">
    <property type="entry name" value="Beta_helix"/>
</dbReference>
<feature type="domain" description="Right handed beta helix" evidence="3">
    <location>
        <begin position="246"/>
        <end position="333"/>
    </location>
</feature>
<dbReference type="RefSeq" id="WP_007896902.1">
    <property type="nucleotide sequence ID" value="NZ_JH379352.1"/>
</dbReference>
<protein>
    <recommendedName>
        <fullName evidence="3">Right handed beta helix domain-containing protein</fullName>
    </recommendedName>
</protein>
<feature type="compositionally biased region" description="Basic and acidic residues" evidence="1">
    <location>
        <begin position="467"/>
        <end position="498"/>
    </location>
</feature>
<feature type="region of interest" description="Disordered" evidence="1">
    <location>
        <begin position="459"/>
        <end position="498"/>
    </location>
</feature>
<dbReference type="AlphaFoldDB" id="G6AUB2"/>
<proteinExistence type="predicted"/>
<reference evidence="4 5" key="1">
    <citation type="submission" date="2011-08" db="EMBL/GenBank/DDBJ databases">
        <authorList>
            <person name="Weinstock G."/>
            <person name="Sodergren E."/>
            <person name="Clifton S."/>
            <person name="Fulton L."/>
            <person name="Fulton B."/>
            <person name="Courtney L."/>
            <person name="Fronick C."/>
            <person name="Harrison M."/>
            <person name="Strong C."/>
            <person name="Farmer C."/>
            <person name="Delahaunty K."/>
            <person name="Markovic C."/>
            <person name="Hall O."/>
            <person name="Minx P."/>
            <person name="Tomlinson C."/>
            <person name="Mitreva M."/>
            <person name="Hou S."/>
            <person name="Chen J."/>
            <person name="Wollam A."/>
            <person name="Pepin K.H."/>
            <person name="Johnson M."/>
            <person name="Bhonagiri V."/>
            <person name="Zhang X."/>
            <person name="Suruliraj S."/>
            <person name="Warren W."/>
            <person name="Chinwalla A."/>
            <person name="Mardis E.R."/>
            <person name="Wilson R.K."/>
        </authorList>
    </citation>
    <scope>NUCLEOTIDE SEQUENCE [LARGE SCALE GENOMIC DNA]</scope>
    <source>
        <strain evidence="4 5">DSM 18206</strain>
    </source>
</reference>
<evidence type="ECO:0000256" key="2">
    <source>
        <dbReference type="SAM" id="SignalP"/>
    </source>
</evidence>
<evidence type="ECO:0000313" key="4">
    <source>
        <dbReference type="EMBL" id="EHJ41980.1"/>
    </source>
</evidence>
<feature type="chain" id="PRO_5003485220" description="Right handed beta helix domain-containing protein" evidence="2">
    <location>
        <begin position="21"/>
        <end position="498"/>
    </location>
</feature>
<dbReference type="Gene3D" id="2.160.20.10">
    <property type="entry name" value="Single-stranded right-handed beta-helix, Pectin lyase-like"/>
    <property type="match status" value="1"/>
</dbReference>
<dbReference type="InterPro" id="IPR059226">
    <property type="entry name" value="Choice_anch_Q_dom"/>
</dbReference>
<dbReference type="PROSITE" id="PS51257">
    <property type="entry name" value="PROKAR_LIPOPROTEIN"/>
    <property type="match status" value="1"/>
</dbReference>
<dbReference type="GeneID" id="78336091"/>
<dbReference type="EMBL" id="AFZZ01000028">
    <property type="protein sequence ID" value="EHJ41980.1"/>
    <property type="molecule type" value="Genomic_DNA"/>
</dbReference>
<keyword evidence="2" id="KW-0732">Signal</keyword>
<feature type="signal peptide" evidence="2">
    <location>
        <begin position="1"/>
        <end position="20"/>
    </location>
</feature>
<sequence length="498" mass="55289">MKHIHTYIIMCVLGVFGLSACDDIDDFTTSPNNLLTFSTDTVRIDTVFSTVPSSTRDFWVSNRSGKGLRCTSVRLEGGNQNGFRVNVDGVYLSPEQGYKANGIEVRNKDSIRVFVEVTTAVNHGDAPKELNDRLVFALESGVEQKVVLNAWSWDADFVRSKTITTDYTITAGKPLVVYGPLTVEEGATLTIAPGATLFFHDGAGIDVKGRLVCKGTADLPVTLRGDRLDHMFDYLPYDRMSGLWNGVHFLEKSYDNRMEFTDLHSAFHGVRVDSSDVARQTLTIANSTIHNCQGHALYVENSKVTVENSQLTNALNNCLGVDGGDVQVNNCTLAQFYPFDSNRASALNFSALKRPLQQFVCRNTLITGYSADEMMGGKPVKDATGEDAAEPNAFNYKFENCVIRTPEVTDEEELPHFVNVVFEEKENADSVCTNHFRKVDGDKQDYDFRLAKTSVAIDRADPATATKTDRNAMPRDERPDVGAYEFKEEKTEEPNPQE</sequence>